<dbReference type="PANTHER" id="PTHR35037:SF7">
    <property type="entry name" value="AUTOTRANSPORTER"/>
    <property type="match status" value="1"/>
</dbReference>
<dbReference type="RefSeq" id="WP_006923152.1">
    <property type="nucleotide sequence ID" value="NZ_JH725022.1"/>
</dbReference>
<dbReference type="Gene3D" id="2.160.20.20">
    <property type="match status" value="1"/>
</dbReference>
<reference evidence="4 5" key="1">
    <citation type="submission" date="2012-03" db="EMBL/GenBank/DDBJ databases">
        <title>The Genome Sequence of Bartonella washoensis Sb944nv.</title>
        <authorList>
            <consortium name="The Broad Institute Genome Sequencing Platform"/>
            <consortium name="The Broad Institute Genome Sequencing Center for Infectious Disease"/>
            <person name="Feldgarden M."/>
            <person name="Kirby J."/>
            <person name="Kosoy M."/>
            <person name="Birtles R."/>
            <person name="Probert W.S."/>
            <person name="Chiaraviglio L."/>
            <person name="Young S.K."/>
            <person name="Zeng Q."/>
            <person name="Gargeya S."/>
            <person name="Fitzgerald M."/>
            <person name="Haas B."/>
            <person name="Abouelleil A."/>
            <person name="Alvarado L."/>
            <person name="Arachchi H.M."/>
            <person name="Berlin A."/>
            <person name="Chapman S.B."/>
            <person name="Gearin G."/>
            <person name="Goldberg J."/>
            <person name="Griggs A."/>
            <person name="Gujja S."/>
            <person name="Hansen M."/>
            <person name="Heiman D."/>
            <person name="Howarth C."/>
            <person name="Larimer J."/>
            <person name="Lui A."/>
            <person name="MacDonald P.J.P."/>
            <person name="McCowen C."/>
            <person name="Montmayeur A."/>
            <person name="Murphy C."/>
            <person name="Neiman D."/>
            <person name="Pearson M."/>
            <person name="Priest M."/>
            <person name="Roberts A."/>
            <person name="Saif S."/>
            <person name="Shea T."/>
            <person name="Sisk P."/>
            <person name="Stolte C."/>
            <person name="Sykes S."/>
            <person name="Wortman J."/>
            <person name="Nusbaum C."/>
            <person name="Birren B."/>
        </authorList>
    </citation>
    <scope>NUCLEOTIDE SEQUENCE [LARGE SCALE GENOMIC DNA]</scope>
    <source>
        <strain evidence="4 5">Sb944nv</strain>
    </source>
</reference>
<dbReference type="HOGENOM" id="CLU_002318_5_0_5"/>
<dbReference type="GO" id="GO:0019867">
    <property type="term" value="C:outer membrane"/>
    <property type="evidence" value="ECO:0007669"/>
    <property type="project" value="InterPro"/>
</dbReference>
<evidence type="ECO:0000313" key="4">
    <source>
        <dbReference type="EMBL" id="EJF81639.1"/>
    </source>
</evidence>
<proteinExistence type="predicted"/>
<keyword evidence="5" id="KW-1185">Reference proteome</keyword>
<sequence>MRHKCKLSFSVLMISSCLVQFASAVESKNGALTRMTSVTNGRKVQKGSALITFLVSNNISIEDGGVEVVDNGGTSMGATIETGGKQIVTRQGTAMGTKVNGGRQFVFEESPVNLESVGKPSSAYDATISSGNGGVIGQQNIYDSGKAWNTKVMSGGEQNLYMGDKKTGGGFAQNTMVSGNGRQHVLEEGTAANTTLKDKATQVVYPGGIVDGLTITDSASSWLYVGAEVSGNIEVNGRGHLYLYAGDRTNHMTKERVSIKGRSDEVLSSVGMRHNKDKSRIDMDSLSGNEGTVHFTSVPYDPRHISLHVAHLSGNLHFYFNISATGDSSDYLLIDNGTGNHKITVSDSGREITPLFSQTSSFTTQLNLVTDRSQNEGANFTLENHLGKEITTIDGGTYIYSLYKRKRCADSNGNFTIWYLGISNASAVRANTSSQCVNQKSKISVVTSSNMDTRTQSHQKRPASRNGKGKGKETTLLRPPRHLREAQQDPAPLSVSLPEDRAIELSRPDGRHPSSDVQQQPAVSADASSLADQMLVRPSDQDQPSAQLNQELSVSDFLTTPSTDAVLSMSVTPGLVFHNELQTVRTGRGTLDRNKKNTALWTYAIKSKETVVAEHIDFKLEQTGIVLGISGLSELADGEFYIGGFGSYDQAHVTHARGGISGINTYSIGAYATYFDHSGLYLDGVLKYNQYQTNLKAVSTNGLDIEGNYNQWAVGSSFEAGYRFKMAGSGWLQPYAQFTWLQVEGKEIKLSNEMTGDIKPFISLRSEVGLSLGYEFGLGRDTSSLAYITAAWLRENRDNNHTTINQQHQFTTDLSGNAGKLGFGLSSLVSDRLKLYAEAHYVKGRKTKQALQGILGVRYSF</sequence>
<dbReference type="InterPro" id="IPR036709">
    <property type="entry name" value="Autotransporte_beta_dom_sf"/>
</dbReference>
<organism evidence="4 5">
    <name type="scientific">Candidatus Bartonella washoeensis Sb944nv</name>
    <dbReference type="NCBI Taxonomy" id="1094563"/>
    <lineage>
        <taxon>Bacteria</taxon>
        <taxon>Pseudomonadati</taxon>
        <taxon>Pseudomonadota</taxon>
        <taxon>Alphaproteobacteria</taxon>
        <taxon>Hyphomicrobiales</taxon>
        <taxon>Bartonellaceae</taxon>
        <taxon>Bartonella</taxon>
    </lineage>
</organism>
<dbReference type="PATRIC" id="fig|1094563.3.peg.368"/>
<dbReference type="PROSITE" id="PS51208">
    <property type="entry name" value="AUTOTRANSPORTER"/>
    <property type="match status" value="1"/>
</dbReference>
<dbReference type="SUPFAM" id="SSF51126">
    <property type="entry name" value="Pectin lyase-like"/>
    <property type="match status" value="1"/>
</dbReference>
<dbReference type="NCBIfam" id="NF040482">
    <property type="entry name" value="auto_BafA_Cterm"/>
    <property type="match status" value="1"/>
</dbReference>
<feature type="compositionally biased region" description="Polar residues" evidence="1">
    <location>
        <begin position="515"/>
        <end position="530"/>
    </location>
</feature>
<dbReference type="InterPro" id="IPR006315">
    <property type="entry name" value="OM_autotransptr_brl_dom"/>
</dbReference>
<dbReference type="PANTHER" id="PTHR35037">
    <property type="entry name" value="C-TERMINAL REGION OF AIDA-LIKE PROTEIN"/>
    <property type="match status" value="1"/>
</dbReference>
<dbReference type="Proteomes" id="UP000008947">
    <property type="component" value="Unassembled WGS sequence"/>
</dbReference>
<feature type="compositionally biased region" description="Basic and acidic residues" evidence="1">
    <location>
        <begin position="498"/>
        <end position="514"/>
    </location>
</feature>
<dbReference type="SMART" id="SM00869">
    <property type="entry name" value="Autotransporter"/>
    <property type="match status" value="1"/>
</dbReference>
<name>J0QFM0_9HYPH</name>
<dbReference type="SUPFAM" id="SSF103515">
    <property type="entry name" value="Autotransporter"/>
    <property type="match status" value="1"/>
</dbReference>
<dbReference type="NCBIfam" id="TIGR01414">
    <property type="entry name" value="autotrans_barl"/>
    <property type="match status" value="2"/>
</dbReference>
<protein>
    <submittedName>
        <fullName evidence="4">Outer membrane autotransporter barrel domain-containing protein</fullName>
    </submittedName>
</protein>
<feature type="region of interest" description="Disordered" evidence="1">
    <location>
        <begin position="445"/>
        <end position="530"/>
    </location>
</feature>
<dbReference type="Gene3D" id="2.40.128.130">
    <property type="entry name" value="Autotransporter beta-domain"/>
    <property type="match status" value="1"/>
</dbReference>
<dbReference type="Pfam" id="PF03212">
    <property type="entry name" value="Pertactin"/>
    <property type="match status" value="1"/>
</dbReference>
<dbReference type="InterPro" id="IPR012332">
    <property type="entry name" value="Autotransporter_pectin_lyase_C"/>
</dbReference>
<dbReference type="eggNOG" id="COG3468">
    <property type="taxonomic scope" value="Bacteria"/>
</dbReference>
<dbReference type="InterPro" id="IPR011050">
    <property type="entry name" value="Pectin_lyase_fold/virulence"/>
</dbReference>
<dbReference type="InterPro" id="IPR030930">
    <property type="entry name" value="AIDA"/>
</dbReference>
<dbReference type="Pfam" id="PF03797">
    <property type="entry name" value="Autotransporter"/>
    <property type="match status" value="1"/>
</dbReference>
<dbReference type="EMBL" id="AILU01000003">
    <property type="protein sequence ID" value="EJF81639.1"/>
    <property type="molecule type" value="Genomic_DNA"/>
</dbReference>
<comment type="caution">
    <text evidence="4">The sequence shown here is derived from an EMBL/GenBank/DDBJ whole genome shotgun (WGS) entry which is preliminary data.</text>
</comment>
<evidence type="ECO:0000259" key="3">
    <source>
        <dbReference type="PROSITE" id="PS51208"/>
    </source>
</evidence>
<dbReference type="NCBIfam" id="TIGR04415">
    <property type="entry name" value="O_hepto_targRPT"/>
    <property type="match status" value="2"/>
</dbReference>
<feature type="chain" id="PRO_5003738412" evidence="2">
    <location>
        <begin position="25"/>
        <end position="861"/>
    </location>
</feature>
<evidence type="ECO:0000256" key="1">
    <source>
        <dbReference type="SAM" id="MobiDB-lite"/>
    </source>
</evidence>
<accession>J0QFM0</accession>
<dbReference type="InterPro" id="IPR051551">
    <property type="entry name" value="Autotransporter_adhesion"/>
</dbReference>
<evidence type="ECO:0000313" key="5">
    <source>
        <dbReference type="Proteomes" id="UP000008947"/>
    </source>
</evidence>
<gene>
    <name evidence="4" type="ORF">MCQ_00337</name>
</gene>
<feature type="domain" description="Autotransporter" evidence="3">
    <location>
        <begin position="593"/>
        <end position="861"/>
    </location>
</feature>
<dbReference type="InterPro" id="IPR005546">
    <property type="entry name" value="Autotransporte_beta"/>
</dbReference>
<dbReference type="AlphaFoldDB" id="J0QFM0"/>
<feature type="compositionally biased region" description="Polar residues" evidence="1">
    <location>
        <begin position="445"/>
        <end position="456"/>
    </location>
</feature>
<evidence type="ECO:0000256" key="2">
    <source>
        <dbReference type="SAM" id="SignalP"/>
    </source>
</evidence>
<feature type="compositionally biased region" description="Basic residues" evidence="1">
    <location>
        <begin position="457"/>
        <end position="469"/>
    </location>
</feature>
<dbReference type="InterPro" id="IPR004899">
    <property type="entry name" value="Pertactin_central"/>
</dbReference>
<feature type="signal peptide" evidence="2">
    <location>
        <begin position="1"/>
        <end position="24"/>
    </location>
</feature>
<dbReference type="PROSITE" id="PS51257">
    <property type="entry name" value="PROKAR_LIPOPROTEIN"/>
    <property type="match status" value="1"/>
</dbReference>
<keyword evidence="2" id="KW-0732">Signal</keyword>